<dbReference type="Pfam" id="PF04264">
    <property type="entry name" value="YceI"/>
    <property type="match status" value="1"/>
</dbReference>
<keyword evidence="3" id="KW-0472">Membrane</keyword>
<comment type="similarity">
    <text evidence="1">Belongs to the UPF0312 family.</text>
</comment>
<dbReference type="AlphaFoldDB" id="A0A920CWR4"/>
<dbReference type="InterPro" id="IPR036761">
    <property type="entry name" value="TTHA0802/YceI-like_sf"/>
</dbReference>
<dbReference type="SMART" id="SM00867">
    <property type="entry name" value="YceI"/>
    <property type="match status" value="1"/>
</dbReference>
<gene>
    <name evidence="5" type="ORF">J40TS1_11720</name>
</gene>
<evidence type="ECO:0000256" key="3">
    <source>
        <dbReference type="SAM" id="Phobius"/>
    </source>
</evidence>
<name>A0A920CWR4_9BACL</name>
<dbReference type="Proteomes" id="UP000683139">
    <property type="component" value="Unassembled WGS sequence"/>
</dbReference>
<dbReference type="SUPFAM" id="SSF101874">
    <property type="entry name" value="YceI-like"/>
    <property type="match status" value="1"/>
</dbReference>
<keyword evidence="3" id="KW-1133">Transmembrane helix</keyword>
<comment type="caution">
    <text evidence="5">The sequence shown here is derived from an EMBL/GenBank/DDBJ whole genome shotgun (WGS) entry which is preliminary data.</text>
</comment>
<feature type="domain" description="Lipid/polyisoprenoid-binding YceI-like" evidence="4">
    <location>
        <begin position="81"/>
        <end position="244"/>
    </location>
</feature>
<evidence type="ECO:0000256" key="1">
    <source>
        <dbReference type="ARBA" id="ARBA00008812"/>
    </source>
</evidence>
<evidence type="ECO:0000313" key="6">
    <source>
        <dbReference type="Proteomes" id="UP000683139"/>
    </source>
</evidence>
<dbReference type="Gene3D" id="2.40.128.110">
    <property type="entry name" value="Lipid/polyisoprenoid-binding, YceI-like"/>
    <property type="match status" value="1"/>
</dbReference>
<dbReference type="RefSeq" id="WP_213513727.1">
    <property type="nucleotide sequence ID" value="NZ_BOSE01000001.1"/>
</dbReference>
<organism evidence="5 6">
    <name type="scientific">Paenibacillus montaniterrae</name>
    <dbReference type="NCBI Taxonomy" id="429341"/>
    <lineage>
        <taxon>Bacteria</taxon>
        <taxon>Bacillati</taxon>
        <taxon>Bacillota</taxon>
        <taxon>Bacilli</taxon>
        <taxon>Bacillales</taxon>
        <taxon>Paenibacillaceae</taxon>
        <taxon>Paenibacillus</taxon>
    </lineage>
</organism>
<keyword evidence="3" id="KW-0812">Transmembrane</keyword>
<reference evidence="5" key="1">
    <citation type="submission" date="2021-03" db="EMBL/GenBank/DDBJ databases">
        <title>Antimicrobial resistance genes in bacteria isolated from Japanese honey, and their potential for conferring macrolide and lincosamide resistance in the American foulbrood pathogen Paenibacillus larvae.</title>
        <authorList>
            <person name="Okamoto M."/>
            <person name="Kumagai M."/>
            <person name="Kanamori H."/>
            <person name="Takamatsu D."/>
        </authorList>
    </citation>
    <scope>NUCLEOTIDE SEQUENCE</scope>
    <source>
        <strain evidence="5">J40TS1</strain>
    </source>
</reference>
<evidence type="ECO:0000259" key="4">
    <source>
        <dbReference type="SMART" id="SM00867"/>
    </source>
</evidence>
<keyword evidence="6" id="KW-1185">Reference proteome</keyword>
<sequence>MNKKVVVSLLAAVIIAAGGMYWLFDRLTGNNVEIESVLSTPSSGLESETEQSEGSSSGEIESTPNEETAPTEAAAASLDGQWTIEDSSKVYFSVTTSRETVNYELSEVTGSWTIDTSEPSNTAAQAAVAMTSMSSGNSQRDNHIASADYLDVAQYPEATFELLSFDGLSEQWTAGEIVDISFTGNMTVKGITKEVQFTGQAQYDGESLKIEAATVVTFADFGMENPHNVVMDTENNLDVQLQLILQKA</sequence>
<dbReference type="PANTHER" id="PTHR34406">
    <property type="entry name" value="PROTEIN YCEI"/>
    <property type="match status" value="1"/>
</dbReference>
<protein>
    <recommendedName>
        <fullName evidence="4">Lipid/polyisoprenoid-binding YceI-like domain-containing protein</fullName>
    </recommendedName>
</protein>
<dbReference type="PANTHER" id="PTHR34406:SF1">
    <property type="entry name" value="PROTEIN YCEI"/>
    <property type="match status" value="1"/>
</dbReference>
<accession>A0A920CWR4</accession>
<evidence type="ECO:0000313" key="5">
    <source>
        <dbReference type="EMBL" id="GIP15530.1"/>
    </source>
</evidence>
<dbReference type="EMBL" id="BOSE01000001">
    <property type="protein sequence ID" value="GIP15530.1"/>
    <property type="molecule type" value="Genomic_DNA"/>
</dbReference>
<dbReference type="InterPro" id="IPR007372">
    <property type="entry name" value="Lipid/polyisoprenoid-bd_YceI"/>
</dbReference>
<proteinExistence type="inferred from homology"/>
<feature type="transmembrane region" description="Helical" evidence="3">
    <location>
        <begin position="6"/>
        <end position="24"/>
    </location>
</feature>
<feature type="compositionally biased region" description="Low complexity" evidence="2">
    <location>
        <begin position="42"/>
        <end position="77"/>
    </location>
</feature>
<feature type="region of interest" description="Disordered" evidence="2">
    <location>
        <begin position="38"/>
        <end position="78"/>
    </location>
</feature>
<evidence type="ECO:0000256" key="2">
    <source>
        <dbReference type="SAM" id="MobiDB-lite"/>
    </source>
</evidence>